<dbReference type="PROSITE" id="PS00107">
    <property type="entry name" value="PROTEIN_KINASE_ATP"/>
    <property type="match status" value="1"/>
</dbReference>
<dbReference type="InterPro" id="IPR045874">
    <property type="entry name" value="LRK10/LRL21-25-like"/>
</dbReference>
<dbReference type="OrthoDB" id="547665at2759"/>
<comment type="caution">
    <text evidence="21">The sequence shown here is derived from an EMBL/GenBank/DDBJ whole genome shotgun (WGS) entry which is preliminary data.</text>
</comment>
<keyword evidence="3" id="KW-0723">Serine/threonine-protein kinase</keyword>
<evidence type="ECO:0000256" key="9">
    <source>
        <dbReference type="ARBA" id="ARBA00022777"/>
    </source>
</evidence>
<evidence type="ECO:0000256" key="19">
    <source>
        <dbReference type="SAM" id="SignalP"/>
    </source>
</evidence>
<dbReference type="OMA" id="ADVINYE"/>
<feature type="binding site" evidence="18">
    <location>
        <position position="392"/>
    </location>
    <ligand>
        <name>ATP</name>
        <dbReference type="ChEBI" id="CHEBI:30616"/>
    </ligand>
</feature>
<evidence type="ECO:0000256" key="6">
    <source>
        <dbReference type="ARBA" id="ARBA00022692"/>
    </source>
</evidence>
<feature type="chain" id="PRO_5038101312" description="non-specific serine/threonine protein kinase" evidence="19">
    <location>
        <begin position="27"/>
        <end position="661"/>
    </location>
</feature>
<proteinExistence type="predicted"/>
<dbReference type="Gramene" id="EES00429">
    <property type="protein sequence ID" value="EES00429"/>
    <property type="gene ID" value="SORBI_3003G096900"/>
</dbReference>
<comment type="catalytic activity">
    <reaction evidence="16">
        <text>L-threonyl-[protein] + ATP = O-phospho-L-threonyl-[protein] + ADP + H(+)</text>
        <dbReference type="Rhea" id="RHEA:46608"/>
        <dbReference type="Rhea" id="RHEA-COMP:11060"/>
        <dbReference type="Rhea" id="RHEA-COMP:11605"/>
        <dbReference type="ChEBI" id="CHEBI:15378"/>
        <dbReference type="ChEBI" id="CHEBI:30013"/>
        <dbReference type="ChEBI" id="CHEBI:30616"/>
        <dbReference type="ChEBI" id="CHEBI:61977"/>
        <dbReference type="ChEBI" id="CHEBI:456216"/>
        <dbReference type="EC" id="2.7.11.1"/>
    </reaction>
</comment>
<dbReference type="InterPro" id="IPR000719">
    <property type="entry name" value="Prot_kinase_dom"/>
</dbReference>
<dbReference type="InterPro" id="IPR011009">
    <property type="entry name" value="Kinase-like_dom_sf"/>
</dbReference>
<evidence type="ECO:0000313" key="22">
    <source>
        <dbReference type="Proteomes" id="UP000807115"/>
    </source>
</evidence>
<evidence type="ECO:0000313" key="21">
    <source>
        <dbReference type="EMBL" id="KAG0536904.1"/>
    </source>
</evidence>
<feature type="signal peptide" evidence="19">
    <location>
        <begin position="1"/>
        <end position="26"/>
    </location>
</feature>
<dbReference type="FunFam" id="1.10.510.10:FF:000590">
    <property type="entry name" value="PR5-like receptor kinase"/>
    <property type="match status" value="1"/>
</dbReference>
<evidence type="ECO:0000256" key="16">
    <source>
        <dbReference type="ARBA" id="ARBA00047899"/>
    </source>
</evidence>
<reference evidence="21" key="1">
    <citation type="journal article" date="2019" name="BMC Genomics">
        <title>A new reference genome for Sorghum bicolor reveals high levels of sequence similarity between sweet and grain genotypes: implications for the genetics of sugar metabolism.</title>
        <authorList>
            <person name="Cooper E.A."/>
            <person name="Brenton Z.W."/>
            <person name="Flinn B.S."/>
            <person name="Jenkins J."/>
            <person name="Shu S."/>
            <person name="Flowers D."/>
            <person name="Luo F."/>
            <person name="Wang Y."/>
            <person name="Xia P."/>
            <person name="Barry K."/>
            <person name="Daum C."/>
            <person name="Lipzen A."/>
            <person name="Yoshinaga Y."/>
            <person name="Schmutz J."/>
            <person name="Saski C."/>
            <person name="Vermerris W."/>
            <person name="Kresovich S."/>
        </authorList>
    </citation>
    <scope>NUCLEOTIDE SEQUENCE</scope>
</reference>
<feature type="domain" description="Protein kinase" evidence="20">
    <location>
        <begin position="364"/>
        <end position="653"/>
    </location>
</feature>
<dbReference type="GO" id="GO:0016020">
    <property type="term" value="C:membrane"/>
    <property type="evidence" value="ECO:0007669"/>
    <property type="project" value="UniProtKB-SubCell"/>
</dbReference>
<gene>
    <name evidence="21" type="ORF">BDA96_03G101900</name>
</gene>
<name>A0A921UM95_SORBI</name>
<dbReference type="AlphaFoldDB" id="A0A921UM95"/>
<dbReference type="SUPFAM" id="SSF56112">
    <property type="entry name" value="Protein kinase-like (PK-like)"/>
    <property type="match status" value="1"/>
</dbReference>
<comment type="subcellular location">
    <subcellularLocation>
        <location evidence="1">Membrane</location>
        <topology evidence="1">Single-pass type I membrane protein</topology>
    </subcellularLocation>
</comment>
<keyword evidence="14" id="KW-0675">Receptor</keyword>
<keyword evidence="6" id="KW-0812">Transmembrane</keyword>
<dbReference type="Gene3D" id="3.30.200.20">
    <property type="entry name" value="Phosphorylase Kinase, domain 1"/>
    <property type="match status" value="1"/>
</dbReference>
<keyword evidence="7 19" id="KW-0732">Signal</keyword>
<dbReference type="FunFam" id="3.30.200.20:FF:000059">
    <property type="entry name" value="S-receptor-like serine/threonine-protein kinase"/>
    <property type="match status" value="1"/>
</dbReference>
<dbReference type="Gene3D" id="1.10.510.10">
    <property type="entry name" value="Transferase(Phosphotransferase) domain 1"/>
    <property type="match status" value="1"/>
</dbReference>
<evidence type="ECO:0000256" key="2">
    <source>
        <dbReference type="ARBA" id="ARBA00012513"/>
    </source>
</evidence>
<keyword evidence="13" id="KW-1015">Disulfide bond</keyword>
<evidence type="ECO:0000256" key="18">
    <source>
        <dbReference type="PROSITE-ProRule" id="PRU10141"/>
    </source>
</evidence>
<dbReference type="PROSITE" id="PS50011">
    <property type="entry name" value="PROTEIN_KINASE_DOM"/>
    <property type="match status" value="1"/>
</dbReference>
<keyword evidence="4" id="KW-0245">EGF-like domain</keyword>
<dbReference type="EC" id="2.7.11.1" evidence="2"/>
<accession>A0A921UM95</accession>
<evidence type="ECO:0000256" key="1">
    <source>
        <dbReference type="ARBA" id="ARBA00004479"/>
    </source>
</evidence>
<keyword evidence="11" id="KW-1133">Transmembrane helix</keyword>
<evidence type="ECO:0000256" key="10">
    <source>
        <dbReference type="ARBA" id="ARBA00022840"/>
    </source>
</evidence>
<evidence type="ECO:0000256" key="7">
    <source>
        <dbReference type="ARBA" id="ARBA00022729"/>
    </source>
</evidence>
<dbReference type="InterPro" id="IPR008271">
    <property type="entry name" value="Ser/Thr_kinase_AS"/>
</dbReference>
<reference evidence="21" key="2">
    <citation type="submission" date="2020-10" db="EMBL/GenBank/DDBJ databases">
        <authorList>
            <person name="Cooper E.A."/>
            <person name="Brenton Z.W."/>
            <person name="Flinn B.S."/>
            <person name="Jenkins J."/>
            <person name="Shu S."/>
            <person name="Flowers D."/>
            <person name="Luo F."/>
            <person name="Wang Y."/>
            <person name="Xia P."/>
            <person name="Barry K."/>
            <person name="Daum C."/>
            <person name="Lipzen A."/>
            <person name="Yoshinaga Y."/>
            <person name="Schmutz J."/>
            <person name="Saski C."/>
            <person name="Vermerris W."/>
            <person name="Kresovich S."/>
        </authorList>
    </citation>
    <scope>NUCLEOTIDE SEQUENCE</scope>
</reference>
<evidence type="ECO:0000256" key="17">
    <source>
        <dbReference type="ARBA" id="ARBA00048679"/>
    </source>
</evidence>
<keyword evidence="15" id="KW-0325">Glycoprotein</keyword>
<dbReference type="KEGG" id="sbi:8070444"/>
<keyword evidence="8 18" id="KW-0547">Nucleotide-binding</keyword>
<dbReference type="GO" id="GO:0005524">
    <property type="term" value="F:ATP binding"/>
    <property type="evidence" value="ECO:0007669"/>
    <property type="project" value="UniProtKB-UniRule"/>
</dbReference>
<keyword evidence="5" id="KW-0808">Transferase</keyword>
<evidence type="ECO:0000256" key="14">
    <source>
        <dbReference type="ARBA" id="ARBA00023170"/>
    </source>
</evidence>
<dbReference type="Pfam" id="PF00069">
    <property type="entry name" value="Pkinase"/>
    <property type="match status" value="1"/>
</dbReference>
<dbReference type="PROSITE" id="PS00108">
    <property type="entry name" value="PROTEIN_KINASE_ST"/>
    <property type="match status" value="1"/>
</dbReference>
<keyword evidence="10 18" id="KW-0067">ATP-binding</keyword>
<organism evidence="21 22">
    <name type="scientific">Sorghum bicolor</name>
    <name type="common">Sorghum</name>
    <name type="synonym">Sorghum vulgare</name>
    <dbReference type="NCBI Taxonomy" id="4558"/>
    <lineage>
        <taxon>Eukaryota</taxon>
        <taxon>Viridiplantae</taxon>
        <taxon>Streptophyta</taxon>
        <taxon>Embryophyta</taxon>
        <taxon>Tracheophyta</taxon>
        <taxon>Spermatophyta</taxon>
        <taxon>Magnoliopsida</taxon>
        <taxon>Liliopsida</taxon>
        <taxon>Poales</taxon>
        <taxon>Poaceae</taxon>
        <taxon>PACMAD clade</taxon>
        <taxon>Panicoideae</taxon>
        <taxon>Andropogonodae</taxon>
        <taxon>Andropogoneae</taxon>
        <taxon>Sorghinae</taxon>
        <taxon>Sorghum</taxon>
    </lineage>
</organism>
<dbReference type="GO" id="GO:0004674">
    <property type="term" value="F:protein serine/threonine kinase activity"/>
    <property type="evidence" value="ECO:0007669"/>
    <property type="project" value="UniProtKB-KW"/>
</dbReference>
<evidence type="ECO:0000259" key="20">
    <source>
        <dbReference type="PROSITE" id="PS50011"/>
    </source>
</evidence>
<dbReference type="InterPro" id="IPR017441">
    <property type="entry name" value="Protein_kinase_ATP_BS"/>
</dbReference>
<evidence type="ECO:0000256" key="4">
    <source>
        <dbReference type="ARBA" id="ARBA00022536"/>
    </source>
</evidence>
<dbReference type="EMBL" id="CM027682">
    <property type="protein sequence ID" value="KAG0536904.1"/>
    <property type="molecule type" value="Genomic_DNA"/>
</dbReference>
<evidence type="ECO:0000256" key="13">
    <source>
        <dbReference type="ARBA" id="ARBA00023157"/>
    </source>
</evidence>
<evidence type="ECO:0000256" key="12">
    <source>
        <dbReference type="ARBA" id="ARBA00023136"/>
    </source>
</evidence>
<keyword evidence="9" id="KW-0418">Kinase</keyword>
<keyword evidence="12" id="KW-0472">Membrane</keyword>
<evidence type="ECO:0000256" key="15">
    <source>
        <dbReference type="ARBA" id="ARBA00023180"/>
    </source>
</evidence>
<dbReference type="PANTHER" id="PTHR27009">
    <property type="entry name" value="RUST RESISTANCE KINASE LR10-RELATED"/>
    <property type="match status" value="1"/>
</dbReference>
<protein>
    <recommendedName>
        <fullName evidence="2">non-specific serine/threonine protein kinase</fullName>
        <ecNumber evidence="2">2.7.11.1</ecNumber>
    </recommendedName>
</protein>
<evidence type="ECO:0000256" key="8">
    <source>
        <dbReference type="ARBA" id="ARBA00022741"/>
    </source>
</evidence>
<evidence type="ECO:0000256" key="3">
    <source>
        <dbReference type="ARBA" id="ARBA00022527"/>
    </source>
</evidence>
<comment type="catalytic activity">
    <reaction evidence="17">
        <text>L-seryl-[protein] + ATP = O-phospho-L-seryl-[protein] + ADP + H(+)</text>
        <dbReference type="Rhea" id="RHEA:17989"/>
        <dbReference type="Rhea" id="RHEA-COMP:9863"/>
        <dbReference type="Rhea" id="RHEA-COMP:11604"/>
        <dbReference type="ChEBI" id="CHEBI:15378"/>
        <dbReference type="ChEBI" id="CHEBI:29999"/>
        <dbReference type="ChEBI" id="CHEBI:30616"/>
        <dbReference type="ChEBI" id="CHEBI:83421"/>
        <dbReference type="ChEBI" id="CHEBI:456216"/>
        <dbReference type="EC" id="2.7.11.1"/>
    </reaction>
</comment>
<sequence length="661" mass="74163">MEMSRFLAIASLLLCLLNHGTDIATAWDDRDFFSYCPPIRCSKDGPEIRFPLRLQSTNSSPSCGATPYMNLTCSGQDTILQHPFLGPSKVTALDYNNSLMTIIPLLEQQFSECPIQKIIDLPAQDHALDYPPCFLHCRFPGRLVDCSREFTLSGSASALYGGAGVCGSGSHSYFSYEDPDAADSITGPFLCLSKPGRFTYLVNDFLQMFLLPLDCKVLPNKVVPMPFSFLQPYNGTLITFKQTAEAMISSSEITISWAHCDSIMGFCRYCENQGQPCAFSFQRNQTFCMPRPHSNKGLRHKVIAATSSVACFIVLSLMVATALYLSLKSKYNEEIHLKVEMFLRTHGTSKPTRYTFSEVKKIARRFKEKLGQGGFGSVYKGQLPNGVPVAVKMLENSTGEGEEFINEVATIGRIHHTNIVRLLGFFSEGTRRALIYEFMPNESLEKYIFSSDFNSPQRLLAPNKMLAIALGIARGMEYLHQGCNQRILHFDIKPHNILLDYNFNPKISDFGLAKQCARDQSIVTLTAARGTMGYIAPEIYSRNFGGISYKSDVYSFGMLVLEMVSGKRNSDPSIDNQNEIYFPEWIHDQVSIGQDLVTNRETTEDEKEMVRQLAIAALWCIQWNPRNRPSMTKVVNMLTGRLQNLQIPPKPFVSSLSHLMP</sequence>
<evidence type="ECO:0000256" key="5">
    <source>
        <dbReference type="ARBA" id="ARBA00022679"/>
    </source>
</evidence>
<dbReference type="Proteomes" id="UP000807115">
    <property type="component" value="Chromosome 3"/>
</dbReference>
<dbReference type="GO" id="GO:0030247">
    <property type="term" value="F:polysaccharide binding"/>
    <property type="evidence" value="ECO:0007669"/>
    <property type="project" value="InterPro"/>
</dbReference>
<dbReference type="SMART" id="SM00220">
    <property type="entry name" value="S_TKc"/>
    <property type="match status" value="1"/>
</dbReference>
<evidence type="ECO:0000256" key="11">
    <source>
        <dbReference type="ARBA" id="ARBA00022989"/>
    </source>
</evidence>